<evidence type="ECO:0000256" key="4">
    <source>
        <dbReference type="ARBA" id="ARBA00023015"/>
    </source>
</evidence>
<dbReference type="Proteomes" id="UP001278766">
    <property type="component" value="Unassembled WGS sequence"/>
</dbReference>
<comment type="subcellular location">
    <subcellularLocation>
        <location evidence="1">Nucleus</location>
    </subcellularLocation>
</comment>
<evidence type="ECO:0000313" key="12">
    <source>
        <dbReference type="Proteomes" id="UP001278766"/>
    </source>
</evidence>
<comment type="caution">
    <text evidence="11">The sequence shown here is derived from an EMBL/GenBank/DDBJ whole genome shotgun (WGS) entry which is preliminary data.</text>
</comment>
<dbReference type="InterPro" id="IPR001487">
    <property type="entry name" value="Bromodomain"/>
</dbReference>
<dbReference type="SMART" id="SM00297">
    <property type="entry name" value="BROMO"/>
    <property type="match status" value="2"/>
</dbReference>
<dbReference type="GO" id="GO:0016586">
    <property type="term" value="C:RSC-type complex"/>
    <property type="evidence" value="ECO:0007669"/>
    <property type="project" value="InterPro"/>
</dbReference>
<dbReference type="Pfam" id="PF22994">
    <property type="entry name" value="RSC4_Ig_like"/>
    <property type="match status" value="1"/>
</dbReference>
<feature type="compositionally biased region" description="Low complexity" evidence="9">
    <location>
        <begin position="447"/>
        <end position="462"/>
    </location>
</feature>
<dbReference type="GeneID" id="87838981"/>
<keyword evidence="6" id="KW-0804">Transcription</keyword>
<dbReference type="RefSeq" id="XP_062663714.1">
    <property type="nucleotide sequence ID" value="XM_062802033.1"/>
</dbReference>
<evidence type="ECO:0000313" key="11">
    <source>
        <dbReference type="EMBL" id="KAK3300200.1"/>
    </source>
</evidence>
<dbReference type="PANTHER" id="PTHR16062:SF22">
    <property type="entry name" value="HISTONE-LYSINE N-METHYLTRANSFERASE ASH1L"/>
    <property type="match status" value="1"/>
</dbReference>
<keyword evidence="7" id="KW-0539">Nucleus</keyword>
<dbReference type="EMBL" id="JAUEPN010000001">
    <property type="protein sequence ID" value="KAK3300200.1"/>
    <property type="molecule type" value="Genomic_DNA"/>
</dbReference>
<dbReference type="PANTHER" id="PTHR16062">
    <property type="entry name" value="SWI/SNF-RELATED"/>
    <property type="match status" value="1"/>
</dbReference>
<gene>
    <name evidence="11" type="ORF">B0H64DRAFT_369477</name>
</gene>
<keyword evidence="5 8" id="KW-0103">Bromodomain</keyword>
<dbReference type="Pfam" id="PF00439">
    <property type="entry name" value="Bromodomain"/>
    <property type="match status" value="2"/>
</dbReference>
<feature type="region of interest" description="Disordered" evidence="9">
    <location>
        <begin position="182"/>
        <end position="254"/>
    </location>
</feature>
<evidence type="ECO:0000256" key="7">
    <source>
        <dbReference type="ARBA" id="ARBA00023242"/>
    </source>
</evidence>
<keyword evidence="12" id="KW-1185">Reference proteome</keyword>
<keyword evidence="4" id="KW-0805">Transcription regulation</keyword>
<feature type="region of interest" description="Disordered" evidence="9">
    <location>
        <begin position="1"/>
        <end position="39"/>
    </location>
</feature>
<dbReference type="FunFam" id="1.20.920.10:FF:000083">
    <property type="entry name" value="WGS project CABT00000000 data, contig 2.8"/>
    <property type="match status" value="1"/>
</dbReference>
<sequence length="699" mass="77246">MDHKRKASSSAGIADGDDRAMKRQKTPGQPSDYNLLHGETRESTSAYGLHFLETIRRTKDKSGRLVASYFDHLIPRETNKEYYERIRMPISLKGIERKLLNQDFQNLSELESYFKRMVTNAKEFYPKNSEVFEDAERVRKALSNYMTKTNPAYKLISGYSCQATPIPVDLEFESEDASAYRATVEAPEVDDEDAEGEDDEQDDEDAEGEEDEDDEEEEEEDGNPTKIVLKRKGPGRPSRAESEQAKKLDRSGRVKADHEYEGVSYKGLSFQQAQEKVVEELIRKPDGSDPYFLDFINLPPRSYKDYFAVITSPLSLKGLQKLVKGIHGRQPATGVSDFKNWAAFEERASLLWTNAHFYNEEGSLIHTLATDLKKCFADELTEAKAAVQEPPQPKIKLKMTPGQETPIVGPKKITIHVGGSRGSTTASPAPQTARSSDSSRPDVNMDANRNAPSTPANTTAASFQVDNTRVLPAAVASPRPAAGVMAPAVGAQQPPVGFPRPNGNVPSPMPVANGMTAPAQPFRPPPGQQLQNAPPHPIPAPAPAPPIYDFKFRAPGRGYADALLPSVLLRTHPSMVMDQMFRVEIPAHPQEAHQNITMHVGSHSRLQLIPRLAPFEQQGRQYRMFVTVNGQTIGRAPPLPVKDDPLPPNPIVFDVIVQHITTIVAVTVIARLPKGQKLATGADCEVEKLTLNLHMSRSS</sequence>
<dbReference type="PROSITE" id="PS50014">
    <property type="entry name" value="BROMODOMAIN_2"/>
    <property type="match status" value="2"/>
</dbReference>
<organism evidence="11 12">
    <name type="scientific">Chaetomium fimeti</name>
    <dbReference type="NCBI Taxonomy" id="1854472"/>
    <lineage>
        <taxon>Eukaryota</taxon>
        <taxon>Fungi</taxon>
        <taxon>Dikarya</taxon>
        <taxon>Ascomycota</taxon>
        <taxon>Pezizomycotina</taxon>
        <taxon>Sordariomycetes</taxon>
        <taxon>Sordariomycetidae</taxon>
        <taxon>Sordariales</taxon>
        <taxon>Chaetomiaceae</taxon>
        <taxon>Chaetomium</taxon>
    </lineage>
</organism>
<evidence type="ECO:0000256" key="6">
    <source>
        <dbReference type="ARBA" id="ARBA00023163"/>
    </source>
</evidence>
<protein>
    <recommendedName>
        <fullName evidence="10">Bromo domain-containing protein</fullName>
    </recommendedName>
</protein>
<dbReference type="AlphaFoldDB" id="A0AAE0LWQ0"/>
<reference evidence="11" key="1">
    <citation type="journal article" date="2023" name="Mol. Phylogenet. Evol.">
        <title>Genome-scale phylogeny and comparative genomics of the fungal order Sordariales.</title>
        <authorList>
            <person name="Hensen N."/>
            <person name="Bonometti L."/>
            <person name="Westerberg I."/>
            <person name="Brannstrom I.O."/>
            <person name="Guillou S."/>
            <person name="Cros-Aarteil S."/>
            <person name="Calhoun S."/>
            <person name="Haridas S."/>
            <person name="Kuo A."/>
            <person name="Mondo S."/>
            <person name="Pangilinan J."/>
            <person name="Riley R."/>
            <person name="LaButti K."/>
            <person name="Andreopoulos B."/>
            <person name="Lipzen A."/>
            <person name="Chen C."/>
            <person name="Yan M."/>
            <person name="Daum C."/>
            <person name="Ng V."/>
            <person name="Clum A."/>
            <person name="Steindorff A."/>
            <person name="Ohm R.A."/>
            <person name="Martin F."/>
            <person name="Silar P."/>
            <person name="Natvig D.O."/>
            <person name="Lalanne C."/>
            <person name="Gautier V."/>
            <person name="Ament-Velasquez S.L."/>
            <person name="Kruys A."/>
            <person name="Hutchinson M.I."/>
            <person name="Powell A.J."/>
            <person name="Barry K."/>
            <person name="Miller A.N."/>
            <person name="Grigoriev I.V."/>
            <person name="Debuchy R."/>
            <person name="Gladieux P."/>
            <person name="Hiltunen Thoren M."/>
            <person name="Johannesson H."/>
        </authorList>
    </citation>
    <scope>NUCLEOTIDE SEQUENCE</scope>
    <source>
        <strain evidence="11">CBS 168.71</strain>
    </source>
</reference>
<evidence type="ECO:0000259" key="10">
    <source>
        <dbReference type="PROSITE" id="PS50014"/>
    </source>
</evidence>
<evidence type="ECO:0000256" key="5">
    <source>
        <dbReference type="ARBA" id="ARBA00023117"/>
    </source>
</evidence>
<evidence type="ECO:0000256" key="1">
    <source>
        <dbReference type="ARBA" id="ARBA00004123"/>
    </source>
</evidence>
<evidence type="ECO:0000256" key="2">
    <source>
        <dbReference type="ARBA" id="ARBA00022737"/>
    </source>
</evidence>
<feature type="domain" description="Bromo" evidence="10">
    <location>
        <begin position="292"/>
        <end position="366"/>
    </location>
</feature>
<name>A0AAE0LWQ0_9PEZI</name>
<dbReference type="CDD" id="cd04369">
    <property type="entry name" value="Bromodomain"/>
    <property type="match status" value="2"/>
</dbReference>
<dbReference type="InterPro" id="IPR054551">
    <property type="entry name" value="RSC4_Ig-like"/>
</dbReference>
<feature type="compositionally biased region" description="Acidic residues" evidence="9">
    <location>
        <begin position="187"/>
        <end position="222"/>
    </location>
</feature>
<reference evidence="11" key="2">
    <citation type="submission" date="2023-06" db="EMBL/GenBank/DDBJ databases">
        <authorList>
            <consortium name="Lawrence Berkeley National Laboratory"/>
            <person name="Haridas S."/>
            <person name="Hensen N."/>
            <person name="Bonometti L."/>
            <person name="Westerberg I."/>
            <person name="Brannstrom I.O."/>
            <person name="Guillou S."/>
            <person name="Cros-Aarteil S."/>
            <person name="Calhoun S."/>
            <person name="Kuo A."/>
            <person name="Mondo S."/>
            <person name="Pangilinan J."/>
            <person name="Riley R."/>
            <person name="Labutti K."/>
            <person name="Andreopoulos B."/>
            <person name="Lipzen A."/>
            <person name="Chen C."/>
            <person name="Yanf M."/>
            <person name="Daum C."/>
            <person name="Ng V."/>
            <person name="Clum A."/>
            <person name="Steindorff A."/>
            <person name="Ohm R."/>
            <person name="Martin F."/>
            <person name="Silar P."/>
            <person name="Natvig D."/>
            <person name="Lalanne C."/>
            <person name="Gautier V."/>
            <person name="Ament-Velasquez S.L."/>
            <person name="Kruys A."/>
            <person name="Hutchinson M.I."/>
            <person name="Powell A.J."/>
            <person name="Barry K."/>
            <person name="Miller A.N."/>
            <person name="Grigoriev I.V."/>
            <person name="Debuchy R."/>
            <person name="Gladieux P."/>
            <person name="Thoren M.H."/>
            <person name="Johannesson H."/>
        </authorList>
    </citation>
    <scope>NUCLEOTIDE SEQUENCE</scope>
    <source>
        <strain evidence="11">CBS 168.71</strain>
    </source>
</reference>
<feature type="compositionally biased region" description="Basic and acidic residues" evidence="9">
    <location>
        <begin position="238"/>
        <end position="254"/>
    </location>
</feature>
<dbReference type="InterPro" id="IPR037382">
    <property type="entry name" value="Rsc/polybromo"/>
</dbReference>
<dbReference type="SUPFAM" id="SSF47370">
    <property type="entry name" value="Bromodomain"/>
    <property type="match status" value="2"/>
</dbReference>
<proteinExistence type="predicted"/>
<evidence type="ECO:0000256" key="9">
    <source>
        <dbReference type="SAM" id="MobiDB-lite"/>
    </source>
</evidence>
<evidence type="ECO:0000256" key="3">
    <source>
        <dbReference type="ARBA" id="ARBA00022853"/>
    </source>
</evidence>
<keyword evidence="2" id="KW-0677">Repeat</keyword>
<keyword evidence="3" id="KW-0156">Chromatin regulator</keyword>
<dbReference type="Gene3D" id="1.20.920.10">
    <property type="entry name" value="Bromodomain-like"/>
    <property type="match status" value="2"/>
</dbReference>
<dbReference type="GO" id="GO:0006368">
    <property type="term" value="P:transcription elongation by RNA polymerase II"/>
    <property type="evidence" value="ECO:0007669"/>
    <property type="project" value="TreeGrafter"/>
</dbReference>
<dbReference type="GO" id="GO:0006338">
    <property type="term" value="P:chromatin remodeling"/>
    <property type="evidence" value="ECO:0007669"/>
    <property type="project" value="InterPro"/>
</dbReference>
<feature type="region of interest" description="Disordered" evidence="9">
    <location>
        <begin position="387"/>
        <end position="464"/>
    </location>
</feature>
<dbReference type="GO" id="GO:0003682">
    <property type="term" value="F:chromatin binding"/>
    <property type="evidence" value="ECO:0007669"/>
    <property type="project" value="TreeGrafter"/>
</dbReference>
<evidence type="ECO:0000256" key="8">
    <source>
        <dbReference type="PROSITE-ProRule" id="PRU00035"/>
    </source>
</evidence>
<feature type="compositionally biased region" description="Polar residues" evidence="9">
    <location>
        <begin position="422"/>
        <end position="438"/>
    </location>
</feature>
<dbReference type="InterPro" id="IPR036427">
    <property type="entry name" value="Bromodomain-like_sf"/>
</dbReference>
<feature type="domain" description="Bromo" evidence="10">
    <location>
        <begin position="62"/>
        <end position="132"/>
    </location>
</feature>
<accession>A0AAE0LWQ0</accession>